<dbReference type="AlphaFoldDB" id="A0A9P3LLB6"/>
<protein>
    <recommendedName>
        <fullName evidence="4">Arrestin-like N-terminal domain-containing protein</fullName>
    </recommendedName>
</protein>
<dbReference type="OrthoDB" id="3261578at2759"/>
<sequence length="460" mass="50504">MLDDASELPAYSPPEDSWSAPPPPTQRELVTHTFPLSTKQGKPWAELVVLSKAPTSKSLPRLIEGERVSGWVNIDLPEEMPMKSVTVEVMGELISDANARYIFAEDGRVLWAAAPAQSEGRSRAPSSLFNRGKSSLKGCHKWPFTLELPRTVVLPDGKGPARMFTLPCSFSTRYVNVTILYRVVVTIDHGSVLKADRIIGTNCSYTAKTQPGPPSIARQLAYQEHSPLVGPDGDPDGWHTLAPIIVRGTAFNTRKVEINYTLSLANPLSYTRGSIVPLHLKVECPDMQVLFLVCAPNAPVIRLMRMVSSGYDPAGGNFSSGPKAQRKIPLASVKTISDVTPLRATEHVQRASWWSLPTYEDSMACTSRELQGEIHLPGNLFTTSHLGRYDFVYEVAMYTPEVAGFTPSSSGKLQTVPVDICAMYAEGPRPMAYSPPVYDQIVRVYEESGQQPPNMSGFLQ</sequence>
<name>A0A9P3LLB6_9APHY</name>
<keyword evidence="3" id="KW-1185">Reference proteome</keyword>
<dbReference type="EMBL" id="BPQB01000082">
    <property type="protein sequence ID" value="GJE98112.1"/>
    <property type="molecule type" value="Genomic_DNA"/>
</dbReference>
<organism evidence="2 3">
    <name type="scientific">Phanerochaete sordida</name>
    <dbReference type="NCBI Taxonomy" id="48140"/>
    <lineage>
        <taxon>Eukaryota</taxon>
        <taxon>Fungi</taxon>
        <taxon>Dikarya</taxon>
        <taxon>Basidiomycota</taxon>
        <taxon>Agaricomycotina</taxon>
        <taxon>Agaricomycetes</taxon>
        <taxon>Polyporales</taxon>
        <taxon>Phanerochaetaceae</taxon>
        <taxon>Phanerochaete</taxon>
    </lineage>
</organism>
<evidence type="ECO:0000313" key="2">
    <source>
        <dbReference type="EMBL" id="GJE98112.1"/>
    </source>
</evidence>
<evidence type="ECO:0000313" key="3">
    <source>
        <dbReference type="Proteomes" id="UP000703269"/>
    </source>
</evidence>
<dbReference type="Gene3D" id="2.60.40.640">
    <property type="match status" value="1"/>
</dbReference>
<dbReference type="InterPro" id="IPR014752">
    <property type="entry name" value="Arrestin-like_C"/>
</dbReference>
<comment type="caution">
    <text evidence="2">The sequence shown here is derived from an EMBL/GenBank/DDBJ whole genome shotgun (WGS) entry which is preliminary data.</text>
</comment>
<proteinExistence type="predicted"/>
<accession>A0A9P3LLB6</accession>
<evidence type="ECO:0008006" key="4">
    <source>
        <dbReference type="Google" id="ProtNLM"/>
    </source>
</evidence>
<gene>
    <name evidence="2" type="ORF">PsYK624_143340</name>
</gene>
<feature type="region of interest" description="Disordered" evidence="1">
    <location>
        <begin position="1"/>
        <end position="28"/>
    </location>
</feature>
<dbReference type="Proteomes" id="UP000703269">
    <property type="component" value="Unassembled WGS sequence"/>
</dbReference>
<evidence type="ECO:0000256" key="1">
    <source>
        <dbReference type="SAM" id="MobiDB-lite"/>
    </source>
</evidence>
<reference evidence="2 3" key="1">
    <citation type="submission" date="2021-08" db="EMBL/GenBank/DDBJ databases">
        <title>Draft Genome Sequence of Phanerochaete sordida strain YK-624.</title>
        <authorList>
            <person name="Mori T."/>
            <person name="Dohra H."/>
            <person name="Suzuki T."/>
            <person name="Kawagishi H."/>
            <person name="Hirai H."/>
        </authorList>
    </citation>
    <scope>NUCLEOTIDE SEQUENCE [LARGE SCALE GENOMIC DNA]</scope>
    <source>
        <strain evidence="2 3">YK-624</strain>
    </source>
</reference>